<dbReference type="PROSITE" id="PS00211">
    <property type="entry name" value="ABC_TRANSPORTER_1"/>
    <property type="match status" value="1"/>
</dbReference>
<keyword evidence="11" id="KW-0378">Hydrolase</keyword>
<organism evidence="11 12">
    <name type="scientific">Desulfobacca acetoxidans (strain ATCC 700848 / DSM 11109 / ASRB2)</name>
    <dbReference type="NCBI Taxonomy" id="880072"/>
    <lineage>
        <taxon>Bacteria</taxon>
        <taxon>Pseudomonadati</taxon>
        <taxon>Thermodesulfobacteriota</taxon>
        <taxon>Desulfobaccia</taxon>
        <taxon>Desulfobaccales</taxon>
        <taxon>Desulfobaccaceae</taxon>
        <taxon>Desulfobacca</taxon>
    </lineage>
</organism>
<evidence type="ECO:0000313" key="12">
    <source>
        <dbReference type="Proteomes" id="UP000000483"/>
    </source>
</evidence>
<dbReference type="AlphaFoldDB" id="F2NGC9"/>
<dbReference type="PANTHER" id="PTHR24221:SF654">
    <property type="entry name" value="ATP-BINDING CASSETTE SUB-FAMILY B MEMBER 6"/>
    <property type="match status" value="1"/>
</dbReference>
<reference evidence="12" key="2">
    <citation type="submission" date="2011-03" db="EMBL/GenBank/DDBJ databases">
        <title>The complete genome of Desulfobacca acetoxidans DSM 11109.</title>
        <authorList>
            <consortium name="US DOE Joint Genome Institute (JGI-PGF)"/>
            <person name="Lucas S."/>
            <person name="Copeland A."/>
            <person name="Lapidus A."/>
            <person name="Bruce D."/>
            <person name="Goodwin L."/>
            <person name="Pitluck S."/>
            <person name="Peters L."/>
            <person name="Kyrpides N."/>
            <person name="Mavromatis K."/>
            <person name="Ivanova N."/>
            <person name="Ovchinnikova G."/>
            <person name="Teshima H."/>
            <person name="Detter J.C."/>
            <person name="Han C."/>
            <person name="Land M."/>
            <person name="Hauser L."/>
            <person name="Markowitz V."/>
            <person name="Cheng J.-F."/>
            <person name="Hugenholtz P."/>
            <person name="Woyke T."/>
            <person name="Wu D."/>
            <person name="Spring S."/>
            <person name="Schueler E."/>
            <person name="Brambilla E."/>
            <person name="Klenk H.-P."/>
            <person name="Eisen J.A."/>
        </authorList>
    </citation>
    <scope>NUCLEOTIDE SEQUENCE [LARGE SCALE GENOMIC DNA]</scope>
    <source>
        <strain evidence="12">ATCC 700848 / DSM 11109 / ASRB2</strain>
    </source>
</reference>
<dbReference type="PROSITE" id="PS50929">
    <property type="entry name" value="ABC_TM1F"/>
    <property type="match status" value="1"/>
</dbReference>
<dbReference type="SMART" id="SM00382">
    <property type="entry name" value="AAA"/>
    <property type="match status" value="1"/>
</dbReference>
<feature type="transmembrane region" description="Helical" evidence="8">
    <location>
        <begin position="21"/>
        <end position="46"/>
    </location>
</feature>
<dbReference type="InterPro" id="IPR017871">
    <property type="entry name" value="ABC_transporter-like_CS"/>
</dbReference>
<feature type="transmembrane region" description="Helical" evidence="8">
    <location>
        <begin position="285"/>
        <end position="307"/>
    </location>
</feature>
<keyword evidence="7 8" id="KW-0472">Membrane</keyword>
<dbReference type="HOGENOM" id="CLU_000604_84_9_7"/>
<evidence type="ECO:0000256" key="1">
    <source>
        <dbReference type="ARBA" id="ARBA00004651"/>
    </source>
</evidence>
<keyword evidence="5" id="KW-0067">ATP-binding</keyword>
<dbReference type="KEGG" id="dao:Desac_0660"/>
<evidence type="ECO:0000256" key="3">
    <source>
        <dbReference type="ARBA" id="ARBA00022692"/>
    </source>
</evidence>
<protein>
    <submittedName>
        <fullName evidence="11">Xenobiotic-transporting ATPase</fullName>
        <ecNumber evidence="11">3.6.3.44</ecNumber>
    </submittedName>
</protein>
<evidence type="ECO:0000256" key="7">
    <source>
        <dbReference type="ARBA" id="ARBA00023136"/>
    </source>
</evidence>
<comment type="subcellular location">
    <subcellularLocation>
        <location evidence="1">Cell membrane</location>
        <topology evidence="1">Multi-pass membrane protein</topology>
    </subcellularLocation>
</comment>
<keyword evidence="2" id="KW-0813">Transport</keyword>
<dbReference type="EC" id="3.6.3.44" evidence="11"/>
<dbReference type="PROSITE" id="PS50893">
    <property type="entry name" value="ABC_TRANSPORTER_2"/>
    <property type="match status" value="1"/>
</dbReference>
<feature type="transmembrane region" description="Helical" evidence="8">
    <location>
        <begin position="172"/>
        <end position="191"/>
    </location>
</feature>
<feature type="transmembrane region" description="Helical" evidence="8">
    <location>
        <begin position="253"/>
        <end position="279"/>
    </location>
</feature>
<keyword evidence="3 8" id="KW-0812">Transmembrane</keyword>
<reference evidence="11 12" key="1">
    <citation type="journal article" date="2011" name="Stand. Genomic Sci.">
        <title>Complete genome sequence of the acetate-degrading sulfate reducer Desulfobacca acetoxidans type strain (ASRB2).</title>
        <authorList>
            <person name="Goker M."/>
            <person name="Teshima H."/>
            <person name="Lapidus A."/>
            <person name="Nolan M."/>
            <person name="Lucas S."/>
            <person name="Hammon N."/>
            <person name="Deshpande S."/>
            <person name="Cheng J.F."/>
            <person name="Tapia R."/>
            <person name="Han C."/>
            <person name="Goodwin L."/>
            <person name="Pitluck S."/>
            <person name="Huntemann M."/>
            <person name="Liolios K."/>
            <person name="Ivanova N."/>
            <person name="Pagani I."/>
            <person name="Mavromatis K."/>
            <person name="Ovchinikova G."/>
            <person name="Pati A."/>
            <person name="Chen A."/>
            <person name="Palaniappan K."/>
            <person name="Land M."/>
            <person name="Hauser L."/>
            <person name="Brambilla E.M."/>
            <person name="Rohde M."/>
            <person name="Spring S."/>
            <person name="Detter J.C."/>
            <person name="Woyke T."/>
            <person name="Bristow J."/>
            <person name="Eisen J.A."/>
            <person name="Markowitz V."/>
            <person name="Hugenholtz P."/>
            <person name="Kyrpides N.C."/>
            <person name="Klenk H.P."/>
        </authorList>
    </citation>
    <scope>NUCLEOTIDE SEQUENCE [LARGE SCALE GENOMIC DNA]</scope>
    <source>
        <strain evidence="12">ATCC 700848 / DSM 11109 / ASRB2</strain>
    </source>
</reference>
<dbReference type="eggNOG" id="COG1132">
    <property type="taxonomic scope" value="Bacteria"/>
</dbReference>
<feature type="transmembrane region" description="Helical" evidence="8">
    <location>
        <begin position="146"/>
        <end position="166"/>
    </location>
</feature>
<dbReference type="FunFam" id="3.40.50.300:FF:000287">
    <property type="entry name" value="Multidrug ABC transporter ATP-binding protein"/>
    <property type="match status" value="1"/>
</dbReference>
<dbReference type="GO" id="GO:0140359">
    <property type="term" value="F:ABC-type transporter activity"/>
    <property type="evidence" value="ECO:0007669"/>
    <property type="project" value="InterPro"/>
</dbReference>
<evidence type="ECO:0000256" key="4">
    <source>
        <dbReference type="ARBA" id="ARBA00022741"/>
    </source>
</evidence>
<dbReference type="PANTHER" id="PTHR24221">
    <property type="entry name" value="ATP-BINDING CASSETTE SUB-FAMILY B"/>
    <property type="match status" value="1"/>
</dbReference>
<dbReference type="InterPro" id="IPR011527">
    <property type="entry name" value="ABC1_TM_dom"/>
</dbReference>
<evidence type="ECO:0000259" key="9">
    <source>
        <dbReference type="PROSITE" id="PS50893"/>
    </source>
</evidence>
<dbReference type="InterPro" id="IPR003593">
    <property type="entry name" value="AAA+_ATPase"/>
</dbReference>
<keyword evidence="4" id="KW-0547">Nucleotide-binding</keyword>
<name>F2NGC9_DESAR</name>
<dbReference type="SUPFAM" id="SSF90123">
    <property type="entry name" value="ABC transporter transmembrane region"/>
    <property type="match status" value="1"/>
</dbReference>
<dbReference type="SUPFAM" id="SSF52540">
    <property type="entry name" value="P-loop containing nucleoside triphosphate hydrolases"/>
    <property type="match status" value="1"/>
</dbReference>
<evidence type="ECO:0000259" key="10">
    <source>
        <dbReference type="PROSITE" id="PS50929"/>
    </source>
</evidence>
<dbReference type="EMBL" id="CP002629">
    <property type="protein sequence ID" value="AEB08542.1"/>
    <property type="molecule type" value="Genomic_DNA"/>
</dbReference>
<keyword evidence="12" id="KW-1185">Reference proteome</keyword>
<evidence type="ECO:0000256" key="2">
    <source>
        <dbReference type="ARBA" id="ARBA00022448"/>
    </source>
</evidence>
<dbReference type="GO" id="GO:0005524">
    <property type="term" value="F:ATP binding"/>
    <property type="evidence" value="ECO:0007669"/>
    <property type="project" value="UniProtKB-KW"/>
</dbReference>
<feature type="transmembrane region" description="Helical" evidence="8">
    <location>
        <begin position="66"/>
        <end position="87"/>
    </location>
</feature>
<proteinExistence type="predicted"/>
<dbReference type="CDD" id="cd07346">
    <property type="entry name" value="ABC_6TM_exporters"/>
    <property type="match status" value="1"/>
</dbReference>
<sequence length="597" mass="66340">MKQTKRKSGLPRLIEIAGAKKWWLIGSMALAVLSAFALFTPYVAVYRILTELALHADAPAAINRDFIWRWGFISLGGVCAFGVLFYISNMLSHIAAFNILYELRVALAGKLARLPLGYFDKRASGDIKKVMSEDVERVELFVAHHIPDATTAVVFPLIILGFLFAVDWRPSLVILLVFLGAVLIQSSIYYGPRSKAVYENYLKSLGRMNASIVEYVRGIQVVKIFSRSVEPFERLQRAILSYRDYALNITRKFALTYTGFLTMLSSTILFLTPVIIFLLLKAPSYSAFMPTAILFLIFGGGMFFPLLKLMHIGGLLKQNSIGVGLIDDILHKQEMTEPEDPRQPAGASVEFRHVTFAYDEETVLKGISFLAEPGSITALVGPSGAGKTTVGLLAARFWDVNSGEILIGGVPIRQIRTEELMRLVAFVFQDNMLFFDTIEENIRMGNDTASREEVMEAARAAQCHEFIEQLEKGYDTLVGEGGTYLSGGEQQRLALARAILKDAPIVVLDEATAFADPENEGKILASFSRLIRGKTVLVIAHRLSTITGADRILVIDAGIIAEQGRHEELLSLEGLYAKMWRTYTQSRQWVLGSMTDR</sequence>
<evidence type="ECO:0000313" key="11">
    <source>
        <dbReference type="EMBL" id="AEB08542.1"/>
    </source>
</evidence>
<feature type="domain" description="ABC transmembrane type-1" evidence="10">
    <location>
        <begin position="25"/>
        <end position="318"/>
    </location>
</feature>
<evidence type="ECO:0000256" key="8">
    <source>
        <dbReference type="SAM" id="Phobius"/>
    </source>
</evidence>
<dbReference type="InterPro" id="IPR039421">
    <property type="entry name" value="Type_1_exporter"/>
</dbReference>
<keyword evidence="6 8" id="KW-1133">Transmembrane helix</keyword>
<dbReference type="Proteomes" id="UP000000483">
    <property type="component" value="Chromosome"/>
</dbReference>
<dbReference type="InterPro" id="IPR027417">
    <property type="entry name" value="P-loop_NTPase"/>
</dbReference>
<dbReference type="OrthoDB" id="9772049at2"/>
<dbReference type="RefSeq" id="WP_013705655.1">
    <property type="nucleotide sequence ID" value="NC_015388.1"/>
</dbReference>
<evidence type="ECO:0000256" key="6">
    <source>
        <dbReference type="ARBA" id="ARBA00022989"/>
    </source>
</evidence>
<accession>F2NGC9</accession>
<feature type="domain" description="ABC transporter" evidence="9">
    <location>
        <begin position="349"/>
        <end position="582"/>
    </location>
</feature>
<dbReference type="Gene3D" id="1.20.1560.10">
    <property type="entry name" value="ABC transporter type 1, transmembrane domain"/>
    <property type="match status" value="1"/>
</dbReference>
<dbReference type="STRING" id="880072.Desac_0660"/>
<dbReference type="Gene3D" id="3.40.50.300">
    <property type="entry name" value="P-loop containing nucleotide triphosphate hydrolases"/>
    <property type="match status" value="1"/>
</dbReference>
<dbReference type="InterPro" id="IPR036640">
    <property type="entry name" value="ABC1_TM_sf"/>
</dbReference>
<dbReference type="Pfam" id="PF00005">
    <property type="entry name" value="ABC_tran"/>
    <property type="match status" value="1"/>
</dbReference>
<gene>
    <name evidence="11" type="ordered locus">Desac_0660</name>
</gene>
<dbReference type="Pfam" id="PF00664">
    <property type="entry name" value="ABC_membrane"/>
    <property type="match status" value="1"/>
</dbReference>
<dbReference type="GO" id="GO:0005886">
    <property type="term" value="C:plasma membrane"/>
    <property type="evidence" value="ECO:0007669"/>
    <property type="project" value="UniProtKB-SubCell"/>
</dbReference>
<dbReference type="InterPro" id="IPR003439">
    <property type="entry name" value="ABC_transporter-like_ATP-bd"/>
</dbReference>
<evidence type="ECO:0000256" key="5">
    <source>
        <dbReference type="ARBA" id="ARBA00022840"/>
    </source>
</evidence>
<dbReference type="GO" id="GO:0016887">
    <property type="term" value="F:ATP hydrolysis activity"/>
    <property type="evidence" value="ECO:0007669"/>
    <property type="project" value="InterPro"/>
</dbReference>